<dbReference type="RefSeq" id="WP_251808528.1">
    <property type="nucleotide sequence ID" value="NZ_CP166679.1"/>
</dbReference>
<name>A0ABW5VM04_9FLAO</name>
<dbReference type="EMBL" id="JBHUOK010000033">
    <property type="protein sequence ID" value="MFD2791258.1"/>
    <property type="molecule type" value="Genomic_DNA"/>
</dbReference>
<evidence type="ECO:0000313" key="1">
    <source>
        <dbReference type="EMBL" id="MFD2791258.1"/>
    </source>
</evidence>
<dbReference type="Proteomes" id="UP001597532">
    <property type="component" value="Unassembled WGS sequence"/>
</dbReference>
<sequence length="119" mass="13339">MKEKNNIGKENPKRRDFLANLTMAAAALTLNSAFGFPLETEQGKGKLFIKIDIAHGISEGRNGIHQFSGDDLEKLKSGKMESLTIKLDISNDQRTWKTLETSITDRNFMKQLTEIAKKA</sequence>
<accession>A0ABW5VM04</accession>
<dbReference type="NCBIfam" id="TIGR01409">
    <property type="entry name" value="TAT_signal_seq"/>
    <property type="match status" value="1"/>
</dbReference>
<evidence type="ECO:0000313" key="2">
    <source>
        <dbReference type="Proteomes" id="UP001597532"/>
    </source>
</evidence>
<comment type="caution">
    <text evidence="1">The sequence shown here is derived from an EMBL/GenBank/DDBJ whole genome shotgun (WGS) entry which is preliminary data.</text>
</comment>
<gene>
    <name evidence="1" type="ORF">ACFS1K_15900</name>
</gene>
<reference evidence="2" key="1">
    <citation type="journal article" date="2019" name="Int. J. Syst. Evol. Microbiol.">
        <title>The Global Catalogue of Microorganisms (GCM) 10K type strain sequencing project: providing services to taxonomists for standard genome sequencing and annotation.</title>
        <authorList>
            <consortium name="The Broad Institute Genomics Platform"/>
            <consortium name="The Broad Institute Genome Sequencing Center for Infectious Disease"/>
            <person name="Wu L."/>
            <person name="Ma J."/>
        </authorList>
    </citation>
    <scope>NUCLEOTIDE SEQUENCE [LARGE SCALE GENOMIC DNA]</scope>
    <source>
        <strain evidence="2">KCTC 52924</strain>
    </source>
</reference>
<organism evidence="1 2">
    <name type="scientific">Arenibacter antarcticus</name>
    <dbReference type="NCBI Taxonomy" id="2040469"/>
    <lineage>
        <taxon>Bacteria</taxon>
        <taxon>Pseudomonadati</taxon>
        <taxon>Bacteroidota</taxon>
        <taxon>Flavobacteriia</taxon>
        <taxon>Flavobacteriales</taxon>
        <taxon>Flavobacteriaceae</taxon>
        <taxon>Arenibacter</taxon>
    </lineage>
</organism>
<proteinExistence type="predicted"/>
<keyword evidence="2" id="KW-1185">Reference proteome</keyword>
<protein>
    <submittedName>
        <fullName evidence="1">Twin-arginine translocation signal domain-containing protein</fullName>
    </submittedName>
</protein>
<dbReference type="InterPro" id="IPR019546">
    <property type="entry name" value="TAT_signal_bac_arc"/>
</dbReference>